<evidence type="ECO:0000256" key="3">
    <source>
        <dbReference type="ARBA" id="ARBA00022723"/>
    </source>
</evidence>
<feature type="domain" description="THIF-type NAD/FAD binding fold" evidence="13">
    <location>
        <begin position="24"/>
        <end position="460"/>
    </location>
</feature>
<protein>
    <recommendedName>
        <fullName evidence="8">Ubiquitin-activating enzyme E1-like</fullName>
    </recommendedName>
</protein>
<dbReference type="FunCoup" id="F4RYP9">
    <property type="interactions" value="1091"/>
</dbReference>
<dbReference type="GeneID" id="18927728"/>
<dbReference type="FunFam" id="3.50.50.80:FF:000002">
    <property type="entry name" value="SUMO-activating enzyme subunit 2"/>
    <property type="match status" value="1"/>
</dbReference>
<dbReference type="HOGENOM" id="CLU_013325_7_3_1"/>
<evidence type="ECO:0000256" key="4">
    <source>
        <dbReference type="ARBA" id="ARBA00022741"/>
    </source>
</evidence>
<dbReference type="UniPathway" id="UPA00886"/>
<dbReference type="VEuPathDB" id="FungiDB:MELLADRAFT_38569"/>
<keyword evidence="3 8" id="KW-0479">Metal-binding</keyword>
<keyword evidence="7 8" id="KW-0067">ATP-binding</keyword>
<dbReference type="OrthoDB" id="10255449at2759"/>
<sequence>MTDTVTSKSIPTNQSDIKKERNSNLIKIFGPSVIHQIKSTKILVIGAGGIGCELLKNLVCSSFEDITIIDLDTIDTSNLNRQFLFQKRHVKRPKAIVAKETAINFNPSVKIKAIQANILNPEYSTISFYKSFDLVLNALDNLTARRHVNKFCVASNVPLIESGTAGYAGQVQPIANRQMECYDCQPKPTPKTFPVCTIRSTPSTPIHCIVWAKNYLFGQLFGADDENDGNELDEALKNGESVKELENLRIESQEMKEIKKIGFSKPESLKKIFEKVYTQDIQRLLKMWTRTDDQNKPSPLDFDVLVNQSKHLVVQIDQTSKSTNGLKDQQVLDLLDSFKLFGSSLMKLDERMESSSDNEPLTWDKDDDDALDFVTAAANLRAHVFGIPLKTRFEVKEMAGNIIPAIATTNSAISALIIFQAIQILTKNSNLIKSSRPWYTKTSDRLILSGSIDEPNPKCEVCSYIYVRVKVLKTCTLKSFLEEVFEDIQDGIPIENLTIQEGDRLILDPDFLDNLDLDLLQLGLFNPTNQSDSKFLVVTDEDEEFVPISFILER</sequence>
<dbReference type="InterPro" id="IPR030661">
    <property type="entry name" value="Uba2"/>
</dbReference>
<dbReference type="Pfam" id="PF00899">
    <property type="entry name" value="ThiF"/>
    <property type="match status" value="1"/>
</dbReference>
<feature type="binding site" evidence="10">
    <location>
        <begin position="46"/>
        <end position="51"/>
    </location>
    <ligand>
        <name>ATP</name>
        <dbReference type="ChEBI" id="CHEBI:30616"/>
    </ligand>
</feature>
<gene>
    <name evidence="15" type="ORF">MELLADRAFT_38569</name>
</gene>
<evidence type="ECO:0000256" key="7">
    <source>
        <dbReference type="ARBA" id="ARBA00022840"/>
    </source>
</evidence>
<evidence type="ECO:0000259" key="13">
    <source>
        <dbReference type="Pfam" id="PF00899"/>
    </source>
</evidence>
<keyword evidence="5 8" id="KW-0833">Ubl conjugation pathway</keyword>
<evidence type="ECO:0000313" key="15">
    <source>
        <dbReference type="EMBL" id="EGG02539.1"/>
    </source>
</evidence>
<dbReference type="eggNOG" id="KOG2013">
    <property type="taxonomic scope" value="Eukaryota"/>
</dbReference>
<dbReference type="InterPro" id="IPR045886">
    <property type="entry name" value="ThiF/MoeB/HesA"/>
</dbReference>
<dbReference type="Gene3D" id="1.10.10.520">
    <property type="entry name" value="Ubiquitin activating enzymes (Uba3). Chain: B, domain 2"/>
    <property type="match status" value="1"/>
</dbReference>
<comment type="pathway">
    <text evidence="1 8">Protein modification; protein sumoylation.</text>
</comment>
<feature type="binding site" evidence="10">
    <location>
        <begin position="140"/>
        <end position="145"/>
    </location>
    <ligand>
        <name>ATP</name>
        <dbReference type="ChEBI" id="CHEBI:30616"/>
    </ligand>
</feature>
<dbReference type="Gene3D" id="3.50.50.80">
    <property type="entry name" value="Ubiquitin-activating enzyme E1, inactive adenylation domain, subdomain 1"/>
    <property type="match status" value="1"/>
</dbReference>
<feature type="domain" description="Ubiquitin-activating enzyme SCCH" evidence="14">
    <location>
        <begin position="335"/>
        <end position="396"/>
    </location>
</feature>
<feature type="binding site" evidence="11">
    <location>
        <position position="462"/>
    </location>
    <ligand>
        <name>Zn(2+)</name>
        <dbReference type="ChEBI" id="CHEBI:29105"/>
    </ligand>
</feature>
<feature type="binding site" evidence="11">
    <location>
        <position position="459"/>
    </location>
    <ligand>
        <name>Zn(2+)</name>
        <dbReference type="ChEBI" id="CHEBI:29105"/>
    </ligand>
</feature>
<evidence type="ECO:0000256" key="1">
    <source>
        <dbReference type="ARBA" id="ARBA00004718"/>
    </source>
</evidence>
<dbReference type="InterPro" id="IPR042449">
    <property type="entry name" value="Ub-E1_IAD_1"/>
</dbReference>
<feature type="binding site" evidence="10">
    <location>
        <position position="94"/>
    </location>
    <ligand>
        <name>ATP</name>
        <dbReference type="ChEBI" id="CHEBI:30616"/>
    </ligand>
</feature>
<evidence type="ECO:0000256" key="2">
    <source>
        <dbReference type="ARBA" id="ARBA00005673"/>
    </source>
</evidence>
<dbReference type="GO" id="GO:0016925">
    <property type="term" value="P:protein sumoylation"/>
    <property type="evidence" value="ECO:0007669"/>
    <property type="project" value="UniProtKB-UniRule"/>
</dbReference>
<dbReference type="InterPro" id="IPR019572">
    <property type="entry name" value="UBA_E1_SCCH"/>
</dbReference>
<dbReference type="Proteomes" id="UP000001072">
    <property type="component" value="Unassembled WGS sequence"/>
</dbReference>
<evidence type="ECO:0000259" key="14">
    <source>
        <dbReference type="Pfam" id="PF10585"/>
    </source>
</evidence>
<dbReference type="GO" id="GO:0019948">
    <property type="term" value="F:SUMO activating enzyme activity"/>
    <property type="evidence" value="ECO:0007669"/>
    <property type="project" value="UniProtKB-UniRule"/>
</dbReference>
<dbReference type="RefSeq" id="XP_007414228.1">
    <property type="nucleotide sequence ID" value="XM_007414166.1"/>
</dbReference>
<dbReference type="SUPFAM" id="SSF69572">
    <property type="entry name" value="Activating enzymes of the ubiquitin-like proteins"/>
    <property type="match status" value="1"/>
</dbReference>
<dbReference type="PROSITE" id="PS00865">
    <property type="entry name" value="UBIQUITIN_ACTIVAT_2"/>
    <property type="match status" value="1"/>
</dbReference>
<dbReference type="Gene3D" id="3.10.290.20">
    <property type="entry name" value="Ubiquitin-like 2 activating enzyme e1b. Chain: B, domain 3"/>
    <property type="match status" value="1"/>
</dbReference>
<keyword evidence="16" id="KW-1185">Reference proteome</keyword>
<dbReference type="Pfam" id="PF10585">
    <property type="entry name" value="UBA_E1_SCCH"/>
    <property type="match status" value="1"/>
</dbReference>
<evidence type="ECO:0000256" key="5">
    <source>
        <dbReference type="ARBA" id="ARBA00022786"/>
    </source>
</evidence>
<dbReference type="AlphaFoldDB" id="F4RYP9"/>
<proteinExistence type="inferred from homology"/>
<dbReference type="STRING" id="747676.F4RYP9"/>
<dbReference type="PANTHER" id="PTHR10953:SF5">
    <property type="entry name" value="SUMO-ACTIVATING ENZYME SUBUNIT 2"/>
    <property type="match status" value="1"/>
</dbReference>
<comment type="subunit">
    <text evidence="8">Heterodimer.</text>
</comment>
<dbReference type="PANTHER" id="PTHR10953">
    <property type="entry name" value="UBIQUITIN-ACTIVATING ENZYME E1"/>
    <property type="match status" value="1"/>
</dbReference>
<dbReference type="GO" id="GO:0031510">
    <property type="term" value="C:SUMO activating enzyme complex"/>
    <property type="evidence" value="ECO:0007669"/>
    <property type="project" value="UniProtKB-UniRule"/>
</dbReference>
<evidence type="ECO:0000256" key="8">
    <source>
        <dbReference type="PIRNR" id="PIRNR039133"/>
    </source>
</evidence>
<reference evidence="16" key="1">
    <citation type="journal article" date="2011" name="Proc. Natl. Acad. Sci. U.S.A.">
        <title>Obligate biotrophy features unraveled by the genomic analysis of rust fungi.</title>
        <authorList>
            <person name="Duplessis S."/>
            <person name="Cuomo C.A."/>
            <person name="Lin Y.-C."/>
            <person name="Aerts A."/>
            <person name="Tisserant E."/>
            <person name="Veneault-Fourrey C."/>
            <person name="Joly D.L."/>
            <person name="Hacquard S."/>
            <person name="Amselem J."/>
            <person name="Cantarel B.L."/>
            <person name="Chiu R."/>
            <person name="Coutinho P.M."/>
            <person name="Feau N."/>
            <person name="Field M."/>
            <person name="Frey P."/>
            <person name="Gelhaye E."/>
            <person name="Goldberg J."/>
            <person name="Grabherr M.G."/>
            <person name="Kodira C.D."/>
            <person name="Kohler A."/>
            <person name="Kuees U."/>
            <person name="Lindquist E.A."/>
            <person name="Lucas S.M."/>
            <person name="Mago R."/>
            <person name="Mauceli E."/>
            <person name="Morin E."/>
            <person name="Murat C."/>
            <person name="Pangilinan J.L."/>
            <person name="Park R."/>
            <person name="Pearson M."/>
            <person name="Quesneville H."/>
            <person name="Rouhier N."/>
            <person name="Sakthikumar S."/>
            <person name="Salamov A.A."/>
            <person name="Schmutz J."/>
            <person name="Selles B."/>
            <person name="Shapiro H."/>
            <person name="Tanguay P."/>
            <person name="Tuskan G.A."/>
            <person name="Henrissat B."/>
            <person name="Van de Peer Y."/>
            <person name="Rouze P."/>
            <person name="Ellis J.G."/>
            <person name="Dodds P.N."/>
            <person name="Schein J.E."/>
            <person name="Zhong S."/>
            <person name="Hamelin R.C."/>
            <person name="Grigoriev I.V."/>
            <person name="Szabo L.J."/>
            <person name="Martin F."/>
        </authorList>
    </citation>
    <scope>NUCLEOTIDE SEQUENCE [LARGE SCALE GENOMIC DNA]</scope>
    <source>
        <strain evidence="16">98AG31 / pathotype 3-4-7</strain>
    </source>
</reference>
<feature type="binding site" evidence="11">
    <location>
        <position position="184"/>
    </location>
    <ligand>
        <name>Zn(2+)</name>
        <dbReference type="ChEBI" id="CHEBI:29105"/>
    </ligand>
</feature>
<comment type="similarity">
    <text evidence="2 8">Belongs to the ubiquitin-activating E1 family.</text>
</comment>
<accession>F4RYP9</accession>
<dbReference type="InterPro" id="IPR023318">
    <property type="entry name" value="Ub_act_enz_dom_a_sf"/>
</dbReference>
<dbReference type="InParanoid" id="F4RYP9"/>
<evidence type="ECO:0000256" key="9">
    <source>
        <dbReference type="PIRSR" id="PIRSR039133-1"/>
    </source>
</evidence>
<evidence type="ECO:0000256" key="11">
    <source>
        <dbReference type="PIRSR" id="PIRSR039133-3"/>
    </source>
</evidence>
<evidence type="ECO:0000256" key="12">
    <source>
        <dbReference type="PROSITE-ProRule" id="PRU10132"/>
    </source>
</evidence>
<dbReference type="PIRSF" id="PIRSF039133">
    <property type="entry name" value="SUMO_E1B"/>
    <property type="match status" value="1"/>
</dbReference>
<dbReference type="KEGG" id="mlr:MELLADRAFT_38569"/>
<dbReference type="InterPro" id="IPR033127">
    <property type="entry name" value="UBQ-activ_enz_E1_Cys_AS"/>
</dbReference>
<feature type="active site" description="Glycyl thioester intermediate" evidence="9 12">
    <location>
        <position position="196"/>
    </location>
</feature>
<organism evidence="16">
    <name type="scientific">Melampsora larici-populina (strain 98AG31 / pathotype 3-4-7)</name>
    <name type="common">Poplar leaf rust fungus</name>
    <dbReference type="NCBI Taxonomy" id="747676"/>
    <lineage>
        <taxon>Eukaryota</taxon>
        <taxon>Fungi</taxon>
        <taxon>Dikarya</taxon>
        <taxon>Basidiomycota</taxon>
        <taxon>Pucciniomycotina</taxon>
        <taxon>Pucciniomycetes</taxon>
        <taxon>Pucciniales</taxon>
        <taxon>Melampsoraceae</taxon>
        <taxon>Melampsora</taxon>
    </lineage>
</organism>
<evidence type="ECO:0000256" key="10">
    <source>
        <dbReference type="PIRSR" id="PIRSR039133-2"/>
    </source>
</evidence>
<feature type="binding site" evidence="10">
    <location>
        <position position="70"/>
    </location>
    <ligand>
        <name>ATP</name>
        <dbReference type="ChEBI" id="CHEBI:30616"/>
    </ligand>
</feature>
<dbReference type="EMBL" id="GL883130">
    <property type="protein sequence ID" value="EGG02539.1"/>
    <property type="molecule type" value="Genomic_DNA"/>
</dbReference>
<dbReference type="FunFam" id="1.10.10.520:FF:000011">
    <property type="entry name" value="Ubiquitin-activating enzyme E1-like"/>
    <property type="match status" value="1"/>
</dbReference>
<dbReference type="InterPro" id="IPR000594">
    <property type="entry name" value="ThiF_NAD_FAD-bd"/>
</dbReference>
<dbReference type="InterPro" id="IPR035985">
    <property type="entry name" value="Ubiquitin-activating_enz"/>
</dbReference>
<dbReference type="GO" id="GO:0005737">
    <property type="term" value="C:cytoplasm"/>
    <property type="evidence" value="ECO:0007669"/>
    <property type="project" value="TreeGrafter"/>
</dbReference>
<evidence type="ECO:0000313" key="16">
    <source>
        <dbReference type="Proteomes" id="UP000001072"/>
    </source>
</evidence>
<evidence type="ECO:0000256" key="6">
    <source>
        <dbReference type="ARBA" id="ARBA00022833"/>
    </source>
</evidence>
<dbReference type="GO" id="GO:0046872">
    <property type="term" value="F:metal ion binding"/>
    <property type="evidence" value="ECO:0007669"/>
    <property type="project" value="UniProtKB-KW"/>
</dbReference>
<feature type="binding site" evidence="10">
    <location>
        <begin position="78"/>
        <end position="81"/>
    </location>
    <ligand>
        <name>ATP</name>
        <dbReference type="ChEBI" id="CHEBI:30616"/>
    </ligand>
</feature>
<feature type="binding site" evidence="11">
    <location>
        <position position="181"/>
    </location>
    <ligand>
        <name>Zn(2+)</name>
        <dbReference type="ChEBI" id="CHEBI:29105"/>
    </ligand>
</feature>
<dbReference type="GO" id="GO:0005524">
    <property type="term" value="F:ATP binding"/>
    <property type="evidence" value="ECO:0007669"/>
    <property type="project" value="UniProtKB-UniRule"/>
</dbReference>
<keyword evidence="6 8" id="KW-0862">Zinc</keyword>
<name>F4RYP9_MELLP</name>
<keyword evidence="4 8" id="KW-0547">Nucleotide-binding</keyword>